<evidence type="ECO:0000256" key="2">
    <source>
        <dbReference type="SAM" id="Phobius"/>
    </source>
</evidence>
<feature type="compositionally biased region" description="Basic and acidic residues" evidence="1">
    <location>
        <begin position="1"/>
        <end position="11"/>
    </location>
</feature>
<protein>
    <recommendedName>
        <fullName evidence="5">Mitochondrial integral membrane protein</fullName>
    </recommendedName>
</protein>
<name>A0A8H4RJP0_9HELO</name>
<dbReference type="SUPFAM" id="SSF53474">
    <property type="entry name" value="alpha/beta-Hydrolases"/>
    <property type="match status" value="1"/>
</dbReference>
<reference evidence="3 4" key="1">
    <citation type="submission" date="2020-03" db="EMBL/GenBank/DDBJ databases">
        <title>Draft Genome Sequence of Cudoniella acicularis.</title>
        <authorList>
            <person name="Buettner E."/>
            <person name="Kellner H."/>
        </authorList>
    </citation>
    <scope>NUCLEOTIDE SEQUENCE [LARGE SCALE GENOMIC DNA]</scope>
    <source>
        <strain evidence="3 4">DSM 108380</strain>
    </source>
</reference>
<keyword evidence="2" id="KW-0812">Transmembrane</keyword>
<dbReference type="Proteomes" id="UP000566819">
    <property type="component" value="Unassembled WGS sequence"/>
</dbReference>
<sequence>MVSLWGKKDDESGGATPQNGDSSEHISQPRLSEADERTRLLPPPSREGYLHPDDPAVSPYNLWSVRFLRYFTVLFAIISFLWWALLLVSIFVSPPGMHSRGSGFFDFSYTTLTLGLLLIVLLFFSTPSKAAQVTCLVIAVILFVDMIIIVAVPKLRMEEGWVGIASVTLALLISIWTVFTDRIVTWGKHEEEERLTGRMETRRTFREWCSVLTSTVVLIVIAVVAVLLSATLILRSRDASLAAPGERYYVDGDKYQIHVFCKGSTTDSHGNKVPTVLFEAGDGPFAGGMIQVAESALANRSISRYCYSDRPGIAWSDNAPSPFSAGMAADALSEALARAGEQGPWVLASAGVGSIYSRVFSSRHGRDIKGLLLIDPLHEDLLYRLGSPHRGFLLWAWGIISPLGLDRTFSALFKGRTREDRVYGRNAYQGGKYIKAKLQESLVANSLTKNEASSARNIQVQKTPLAIISSGINVRTDSEWERKQRDLTHLTRKLISWDIVNKAPSEVWKTFEGREMIEKRLNELVEA</sequence>
<feature type="compositionally biased region" description="Polar residues" evidence="1">
    <location>
        <begin position="15"/>
        <end position="30"/>
    </location>
</feature>
<evidence type="ECO:0000256" key="1">
    <source>
        <dbReference type="SAM" id="MobiDB-lite"/>
    </source>
</evidence>
<feature type="region of interest" description="Disordered" evidence="1">
    <location>
        <begin position="1"/>
        <end position="52"/>
    </location>
</feature>
<dbReference type="InterPro" id="IPR019431">
    <property type="entry name" value="DUF2417"/>
</dbReference>
<dbReference type="Pfam" id="PF10329">
    <property type="entry name" value="DUF2417"/>
    <property type="match status" value="1"/>
</dbReference>
<feature type="transmembrane region" description="Helical" evidence="2">
    <location>
        <begin position="211"/>
        <end position="234"/>
    </location>
</feature>
<keyword evidence="2" id="KW-1133">Transmembrane helix</keyword>
<organism evidence="3 4">
    <name type="scientific">Cudoniella acicularis</name>
    <dbReference type="NCBI Taxonomy" id="354080"/>
    <lineage>
        <taxon>Eukaryota</taxon>
        <taxon>Fungi</taxon>
        <taxon>Dikarya</taxon>
        <taxon>Ascomycota</taxon>
        <taxon>Pezizomycotina</taxon>
        <taxon>Leotiomycetes</taxon>
        <taxon>Helotiales</taxon>
        <taxon>Tricladiaceae</taxon>
        <taxon>Cudoniella</taxon>
    </lineage>
</organism>
<feature type="transmembrane region" description="Helical" evidence="2">
    <location>
        <begin position="160"/>
        <end position="179"/>
    </location>
</feature>
<keyword evidence="4" id="KW-1185">Reference proteome</keyword>
<dbReference type="EMBL" id="JAAMPI010000460">
    <property type="protein sequence ID" value="KAF4631265.1"/>
    <property type="molecule type" value="Genomic_DNA"/>
</dbReference>
<evidence type="ECO:0008006" key="5">
    <source>
        <dbReference type="Google" id="ProtNLM"/>
    </source>
</evidence>
<feature type="transmembrane region" description="Helical" evidence="2">
    <location>
        <begin position="67"/>
        <end position="92"/>
    </location>
</feature>
<dbReference type="Gene3D" id="3.40.50.1820">
    <property type="entry name" value="alpha/beta hydrolase"/>
    <property type="match status" value="1"/>
</dbReference>
<accession>A0A8H4RJP0</accession>
<gene>
    <name evidence="3" type="ORF">G7Y89_g6860</name>
</gene>
<dbReference type="AlphaFoldDB" id="A0A8H4RJP0"/>
<evidence type="ECO:0000313" key="3">
    <source>
        <dbReference type="EMBL" id="KAF4631265.1"/>
    </source>
</evidence>
<proteinExistence type="predicted"/>
<evidence type="ECO:0000313" key="4">
    <source>
        <dbReference type="Proteomes" id="UP000566819"/>
    </source>
</evidence>
<dbReference type="InterPro" id="IPR029058">
    <property type="entry name" value="AB_hydrolase_fold"/>
</dbReference>
<keyword evidence="2" id="KW-0472">Membrane</keyword>
<feature type="transmembrane region" description="Helical" evidence="2">
    <location>
        <begin position="130"/>
        <end position="153"/>
    </location>
</feature>
<feature type="transmembrane region" description="Helical" evidence="2">
    <location>
        <begin position="104"/>
        <end position="124"/>
    </location>
</feature>
<dbReference type="OrthoDB" id="164921at2759"/>
<comment type="caution">
    <text evidence="3">The sequence shown here is derived from an EMBL/GenBank/DDBJ whole genome shotgun (WGS) entry which is preliminary data.</text>
</comment>